<organism evidence="1">
    <name type="scientific">uncultured marine virus</name>
    <dbReference type="NCBI Taxonomy" id="186617"/>
    <lineage>
        <taxon>Viruses</taxon>
        <taxon>environmental samples</taxon>
    </lineage>
</organism>
<sequence>MARAKPMHICCPRALLWVTMADLVRYSDPSTVMHWHSSTPAGSTLRMLSRPRRAVARHLAMCFSEDTGHRLDAYQLR</sequence>
<accession>A0A0F7L697</accession>
<name>A0A0F7L697_9VIRU</name>
<reference evidence="1" key="2">
    <citation type="submission" date="2015-03" db="EMBL/GenBank/DDBJ databases">
        <authorList>
            <person name="Chow C.-E.T."/>
            <person name="Winget D.M."/>
            <person name="White R.A.III."/>
            <person name="Hallam S.J."/>
            <person name="Suttle C.A."/>
        </authorList>
    </citation>
    <scope>NUCLEOTIDE SEQUENCE</scope>
    <source>
        <strain evidence="1">Anoxic2_5</strain>
    </source>
</reference>
<protein>
    <submittedName>
        <fullName evidence="1">Uncharacterized protein</fullName>
    </submittedName>
</protein>
<reference evidence="1" key="1">
    <citation type="journal article" date="2015" name="Front. Microbiol.">
        <title>Combining genomic sequencing methods to explore viral diversity and reveal potential virus-host interactions.</title>
        <authorList>
            <person name="Chow C.E."/>
            <person name="Winget D.M."/>
            <person name="White R.A.III."/>
            <person name="Hallam S.J."/>
            <person name="Suttle C.A."/>
        </authorList>
    </citation>
    <scope>NUCLEOTIDE SEQUENCE</scope>
    <source>
        <strain evidence="1">Anoxic2_5</strain>
    </source>
</reference>
<dbReference type="EMBL" id="KR029589">
    <property type="protein sequence ID" value="AKH47063.1"/>
    <property type="molecule type" value="Genomic_DNA"/>
</dbReference>
<proteinExistence type="predicted"/>
<evidence type="ECO:0000313" key="1">
    <source>
        <dbReference type="EMBL" id="AKH47063.1"/>
    </source>
</evidence>